<dbReference type="Proteomes" id="UP000663832">
    <property type="component" value="Unassembled WGS sequence"/>
</dbReference>
<dbReference type="OrthoDB" id="10060090at2759"/>
<proteinExistence type="predicted"/>
<dbReference type="AlphaFoldDB" id="A0A813TUJ2"/>
<reference evidence="1" key="1">
    <citation type="submission" date="2021-02" db="EMBL/GenBank/DDBJ databases">
        <authorList>
            <person name="Nowell W R."/>
        </authorList>
    </citation>
    <scope>NUCLEOTIDE SEQUENCE</scope>
</reference>
<gene>
    <name evidence="1" type="ORF">QVE165_LOCUS4902</name>
</gene>
<accession>A0A813TUJ2</accession>
<dbReference type="EMBL" id="CAJNOM010000019">
    <property type="protein sequence ID" value="CAF0814167.1"/>
    <property type="molecule type" value="Genomic_DNA"/>
</dbReference>
<evidence type="ECO:0000313" key="2">
    <source>
        <dbReference type="Proteomes" id="UP000663832"/>
    </source>
</evidence>
<comment type="caution">
    <text evidence="1">The sequence shown here is derived from an EMBL/GenBank/DDBJ whole genome shotgun (WGS) entry which is preliminary data.</text>
</comment>
<name>A0A813TUJ2_9BILA</name>
<keyword evidence="2" id="KW-1185">Reference proteome</keyword>
<sequence>MDSGSINGNYVIQSLLQKADALTNSQFPSNSAFTVIGQDQYATTSFVDVGNTSVIDSSDSNGVKIEEVDAATANQIVQSLSSSSKVYPQYQIIESNNANNFVIEEQAASAASAANFSGELYRDPNGPQIIRRPPAQGPLTYQQNISVRFLQPPPVPPPGPLVIKEVRPPQLPPPPPLVIRQRAPPLPTPSPLVLRERPPHPPAPIPTQTVIKKLPAAPVPPRSIVVERYPATPARPRDIIIERWVPYSKEPQKRKVITHRAPPPRAYPQPRNTIIAYEAPQVNVVRSVRRLGVQAQNPQEYVSRYGHTLLDASTLVAQAQQIGVNEDLGPPSASFIQQYQTDNNIQYYLSGSQTGWEPEYEYTTVPETTIVETQTANNNQQAEVYWVDPQEDVNVILQRLGLSLEQ</sequence>
<protein>
    <submittedName>
        <fullName evidence="1">Uncharacterized protein</fullName>
    </submittedName>
</protein>
<evidence type="ECO:0000313" key="1">
    <source>
        <dbReference type="EMBL" id="CAF0814167.1"/>
    </source>
</evidence>
<organism evidence="1 2">
    <name type="scientific">Adineta steineri</name>
    <dbReference type="NCBI Taxonomy" id="433720"/>
    <lineage>
        <taxon>Eukaryota</taxon>
        <taxon>Metazoa</taxon>
        <taxon>Spiralia</taxon>
        <taxon>Gnathifera</taxon>
        <taxon>Rotifera</taxon>
        <taxon>Eurotatoria</taxon>
        <taxon>Bdelloidea</taxon>
        <taxon>Adinetida</taxon>
        <taxon>Adinetidae</taxon>
        <taxon>Adineta</taxon>
    </lineage>
</organism>